<comment type="caution">
    <text evidence="1">The sequence shown here is derived from an EMBL/GenBank/DDBJ whole genome shotgun (WGS) entry which is preliminary data.</text>
</comment>
<dbReference type="EMBL" id="JARBJD010000177">
    <property type="protein sequence ID" value="KAK2948412.1"/>
    <property type="molecule type" value="Genomic_DNA"/>
</dbReference>
<name>A0ABQ9X869_9EUKA</name>
<evidence type="ECO:0008006" key="3">
    <source>
        <dbReference type="Google" id="ProtNLM"/>
    </source>
</evidence>
<evidence type="ECO:0000313" key="2">
    <source>
        <dbReference type="Proteomes" id="UP001281761"/>
    </source>
</evidence>
<reference evidence="1 2" key="1">
    <citation type="journal article" date="2022" name="bioRxiv">
        <title>Genomics of Preaxostyla Flagellates Illuminates Evolutionary Transitions and the Path Towards Mitochondrial Loss.</title>
        <authorList>
            <person name="Novak L.V.F."/>
            <person name="Treitli S.C."/>
            <person name="Pyrih J."/>
            <person name="Halakuc P."/>
            <person name="Pipaliya S.V."/>
            <person name="Vacek V."/>
            <person name="Brzon O."/>
            <person name="Soukal P."/>
            <person name="Eme L."/>
            <person name="Dacks J.B."/>
            <person name="Karnkowska A."/>
            <person name="Elias M."/>
            <person name="Hampl V."/>
        </authorList>
    </citation>
    <scope>NUCLEOTIDE SEQUENCE [LARGE SCALE GENOMIC DNA]</scope>
    <source>
        <strain evidence="1">NAU3</strain>
        <tissue evidence="1">Gut</tissue>
    </source>
</reference>
<gene>
    <name evidence="1" type="ORF">BLNAU_16667</name>
</gene>
<proteinExistence type="predicted"/>
<dbReference type="Proteomes" id="UP001281761">
    <property type="component" value="Unassembled WGS sequence"/>
</dbReference>
<sequence>MTNTTTFTILKMGDVEVWTNGNLTISSLSLKPSSISSKLLTHSSSDASTLLVNVWVDQIENHATHLFSFSEGQVSFHLCRFNSITLTSTSAILVSGTASLDMNQVWFSHVTSSTTTSGSCVDARTSSSITIISSDAAHCSSSGPAGVFHFTRLDNNPLTLTDIVFTSNLASSSHAKHGNDIVLVNYPPKFLSVTSSVKSISQKPRVLIDGDEVEIQIPDYGYHSYGINHPLNHGFYLAVPMSQFPGIKLTIQDLVSPGSLAC</sequence>
<evidence type="ECO:0000313" key="1">
    <source>
        <dbReference type="EMBL" id="KAK2948412.1"/>
    </source>
</evidence>
<keyword evidence="2" id="KW-1185">Reference proteome</keyword>
<accession>A0ABQ9X869</accession>
<organism evidence="1 2">
    <name type="scientific">Blattamonas nauphoetae</name>
    <dbReference type="NCBI Taxonomy" id="2049346"/>
    <lineage>
        <taxon>Eukaryota</taxon>
        <taxon>Metamonada</taxon>
        <taxon>Preaxostyla</taxon>
        <taxon>Oxymonadida</taxon>
        <taxon>Blattamonas</taxon>
    </lineage>
</organism>
<protein>
    <recommendedName>
        <fullName evidence="3">IgGFc-binding protein N-terminal domain-containing protein</fullName>
    </recommendedName>
</protein>